<gene>
    <name evidence="5" type="ORF">PGT21_023641</name>
</gene>
<accession>A0A5B0NCY5</accession>
<proteinExistence type="predicted"/>
<feature type="region of interest" description="Disordered" evidence="2">
    <location>
        <begin position="111"/>
        <end position="137"/>
    </location>
</feature>
<protein>
    <recommendedName>
        <fullName evidence="4">C2H2-type domain-containing protein</fullName>
    </recommendedName>
</protein>
<sequence length="137" mass="15352">MKLFINPVILVALACLSNIQLVLSSFATRAGALPECYLRECPGTGQLLSEAQIKEYNFPTNDWCGHKYRYQPDCTQWRQKSYYECDVCFRLFRQNKGASNAQRISVCRHSSKEPVERPALPLFAEGPSETGPSTAAG</sequence>
<feature type="domain" description="C2H2-type" evidence="4">
    <location>
        <begin position="83"/>
        <end position="114"/>
    </location>
</feature>
<evidence type="ECO:0000256" key="2">
    <source>
        <dbReference type="SAM" id="MobiDB-lite"/>
    </source>
</evidence>
<organism evidence="5 6">
    <name type="scientific">Puccinia graminis f. sp. tritici</name>
    <dbReference type="NCBI Taxonomy" id="56615"/>
    <lineage>
        <taxon>Eukaryota</taxon>
        <taxon>Fungi</taxon>
        <taxon>Dikarya</taxon>
        <taxon>Basidiomycota</taxon>
        <taxon>Pucciniomycotina</taxon>
        <taxon>Pucciniomycetes</taxon>
        <taxon>Pucciniales</taxon>
        <taxon>Pucciniaceae</taxon>
        <taxon>Puccinia</taxon>
    </lineage>
</organism>
<keyword evidence="1" id="KW-0863">Zinc-finger</keyword>
<dbReference type="PROSITE" id="PS51257">
    <property type="entry name" value="PROKAR_LIPOPROTEIN"/>
    <property type="match status" value="1"/>
</dbReference>
<name>A0A5B0NCY5_PUCGR</name>
<dbReference type="Proteomes" id="UP000324748">
    <property type="component" value="Unassembled WGS sequence"/>
</dbReference>
<keyword evidence="6" id="KW-1185">Reference proteome</keyword>
<evidence type="ECO:0000313" key="5">
    <source>
        <dbReference type="EMBL" id="KAA1087141.1"/>
    </source>
</evidence>
<reference evidence="5 6" key="1">
    <citation type="submission" date="2019-05" db="EMBL/GenBank/DDBJ databases">
        <title>Emergence of the Ug99 lineage of the wheat stem rust pathogen through somatic hybridization.</title>
        <authorList>
            <person name="Li F."/>
            <person name="Upadhyaya N.M."/>
            <person name="Sperschneider J."/>
            <person name="Matny O."/>
            <person name="Nguyen-Phuc H."/>
            <person name="Mago R."/>
            <person name="Raley C."/>
            <person name="Miller M.E."/>
            <person name="Silverstein K.A.T."/>
            <person name="Henningsen E."/>
            <person name="Hirsch C.D."/>
            <person name="Visser B."/>
            <person name="Pretorius Z.A."/>
            <person name="Steffenson B.J."/>
            <person name="Schwessinger B."/>
            <person name="Dodds P.N."/>
            <person name="Figueroa M."/>
        </authorList>
    </citation>
    <scope>NUCLEOTIDE SEQUENCE [LARGE SCALE GENOMIC DNA]</scope>
    <source>
        <strain evidence="5">21-0</strain>
    </source>
</reference>
<dbReference type="AlphaFoldDB" id="A0A5B0NCY5"/>
<dbReference type="EMBL" id="VSWC01000105">
    <property type="protein sequence ID" value="KAA1087141.1"/>
    <property type="molecule type" value="Genomic_DNA"/>
</dbReference>
<evidence type="ECO:0000256" key="3">
    <source>
        <dbReference type="SAM" id="SignalP"/>
    </source>
</evidence>
<feature type="signal peptide" evidence="3">
    <location>
        <begin position="1"/>
        <end position="24"/>
    </location>
</feature>
<dbReference type="PROSITE" id="PS50157">
    <property type="entry name" value="ZINC_FINGER_C2H2_2"/>
    <property type="match status" value="1"/>
</dbReference>
<evidence type="ECO:0000259" key="4">
    <source>
        <dbReference type="PROSITE" id="PS50157"/>
    </source>
</evidence>
<keyword evidence="1" id="KW-0479">Metal-binding</keyword>
<keyword evidence="3" id="KW-0732">Signal</keyword>
<dbReference type="InterPro" id="IPR013087">
    <property type="entry name" value="Znf_C2H2_type"/>
</dbReference>
<dbReference type="GO" id="GO:0008270">
    <property type="term" value="F:zinc ion binding"/>
    <property type="evidence" value="ECO:0007669"/>
    <property type="project" value="UniProtKB-KW"/>
</dbReference>
<evidence type="ECO:0000313" key="6">
    <source>
        <dbReference type="Proteomes" id="UP000324748"/>
    </source>
</evidence>
<feature type="chain" id="PRO_5022703766" description="C2H2-type domain-containing protein" evidence="3">
    <location>
        <begin position="25"/>
        <end position="137"/>
    </location>
</feature>
<evidence type="ECO:0000256" key="1">
    <source>
        <dbReference type="PROSITE-ProRule" id="PRU00042"/>
    </source>
</evidence>
<comment type="caution">
    <text evidence="5">The sequence shown here is derived from an EMBL/GenBank/DDBJ whole genome shotgun (WGS) entry which is preliminary data.</text>
</comment>
<keyword evidence="1" id="KW-0862">Zinc</keyword>